<dbReference type="InterPro" id="IPR036390">
    <property type="entry name" value="WH_DNA-bd_sf"/>
</dbReference>
<dbReference type="Proteomes" id="UP000236151">
    <property type="component" value="Unassembled WGS sequence"/>
</dbReference>
<evidence type="ECO:0000313" key="5">
    <source>
        <dbReference type="EMBL" id="PNT95728.1"/>
    </source>
</evidence>
<dbReference type="SMART" id="SM00418">
    <property type="entry name" value="HTH_ARSR"/>
    <property type="match status" value="1"/>
</dbReference>
<protein>
    <submittedName>
        <fullName evidence="5">Transcriptional regulator</fullName>
    </submittedName>
</protein>
<dbReference type="NCBIfam" id="NF033788">
    <property type="entry name" value="HTH_metalloreg"/>
    <property type="match status" value="1"/>
</dbReference>
<dbReference type="Gene3D" id="1.10.10.10">
    <property type="entry name" value="Winged helix-like DNA-binding domain superfamily/Winged helix DNA-binding domain"/>
    <property type="match status" value="1"/>
</dbReference>
<dbReference type="RefSeq" id="WP_103082844.1">
    <property type="nucleotide sequence ID" value="NZ_CP021850.1"/>
</dbReference>
<dbReference type="AlphaFoldDB" id="A0A2K2F8D6"/>
<keyword evidence="6" id="KW-1185">Reference proteome</keyword>
<evidence type="ECO:0000256" key="2">
    <source>
        <dbReference type="ARBA" id="ARBA00023125"/>
    </source>
</evidence>
<reference evidence="5 6" key="1">
    <citation type="submission" date="2017-06" db="EMBL/GenBank/DDBJ databases">
        <title>Investigating the central metabolism of Clostridium thermosuccinogenes.</title>
        <authorList>
            <person name="Koendjbiharie J.G."/>
            <person name="van Kranenburg R."/>
        </authorList>
    </citation>
    <scope>NUCLEOTIDE SEQUENCE [LARGE SCALE GENOMIC DNA]</scope>
    <source>
        <strain evidence="5 6">DSM 5806</strain>
    </source>
</reference>
<dbReference type="OrthoDB" id="1853739at2"/>
<dbReference type="Pfam" id="PF01022">
    <property type="entry name" value="HTH_5"/>
    <property type="match status" value="1"/>
</dbReference>
<dbReference type="InterPro" id="IPR051081">
    <property type="entry name" value="HTH_MetalResp_TranReg"/>
</dbReference>
<organism evidence="5 6">
    <name type="scientific">Clostridium thermosuccinogenes</name>
    <dbReference type="NCBI Taxonomy" id="84032"/>
    <lineage>
        <taxon>Bacteria</taxon>
        <taxon>Bacillati</taxon>
        <taxon>Bacillota</taxon>
        <taxon>Clostridia</taxon>
        <taxon>Eubacteriales</taxon>
        <taxon>Clostridiaceae</taxon>
        <taxon>Clostridium</taxon>
    </lineage>
</organism>
<accession>A0A2K2F8D6</accession>
<dbReference type="KEGG" id="cthd:CDO33_12705"/>
<dbReference type="InterPro" id="IPR001845">
    <property type="entry name" value="HTH_ArsR_DNA-bd_dom"/>
</dbReference>
<dbReference type="InterPro" id="IPR011991">
    <property type="entry name" value="ArsR-like_HTH"/>
</dbReference>
<gene>
    <name evidence="5" type="ORF">CDQ84_16530</name>
</gene>
<comment type="caution">
    <text evidence="5">The sequence shown here is derived from an EMBL/GenBank/DDBJ whole genome shotgun (WGS) entry which is preliminary data.</text>
</comment>
<feature type="domain" description="HTH arsR-type" evidence="4">
    <location>
        <begin position="1"/>
        <end position="95"/>
    </location>
</feature>
<keyword evidence="3" id="KW-0804">Transcription</keyword>
<dbReference type="CDD" id="cd00090">
    <property type="entry name" value="HTH_ARSR"/>
    <property type="match status" value="1"/>
</dbReference>
<evidence type="ECO:0000256" key="3">
    <source>
        <dbReference type="ARBA" id="ARBA00023163"/>
    </source>
</evidence>
<keyword evidence="1" id="KW-0805">Transcription regulation</keyword>
<dbReference type="PRINTS" id="PR00778">
    <property type="entry name" value="HTHARSR"/>
</dbReference>
<evidence type="ECO:0000259" key="4">
    <source>
        <dbReference type="PROSITE" id="PS50987"/>
    </source>
</evidence>
<sequence>MEQQAKEIAELLKVMANQHRLMILCYLIERPMNVSEIHERIPAISQSALSQNLALLKAYGILGSDKYGLQNVYHINDDRIKKIIQTLRETYCEPNNSHHSKDSL</sequence>
<keyword evidence="2" id="KW-0238">DNA-binding</keyword>
<dbReference type="PANTHER" id="PTHR33154">
    <property type="entry name" value="TRANSCRIPTIONAL REGULATOR, ARSR FAMILY"/>
    <property type="match status" value="1"/>
</dbReference>
<dbReference type="PROSITE" id="PS50987">
    <property type="entry name" value="HTH_ARSR_2"/>
    <property type="match status" value="1"/>
</dbReference>
<name>A0A2K2F8D6_9CLOT</name>
<dbReference type="GO" id="GO:0003700">
    <property type="term" value="F:DNA-binding transcription factor activity"/>
    <property type="evidence" value="ECO:0007669"/>
    <property type="project" value="InterPro"/>
</dbReference>
<dbReference type="SUPFAM" id="SSF46785">
    <property type="entry name" value="Winged helix' DNA-binding domain"/>
    <property type="match status" value="1"/>
</dbReference>
<dbReference type="EMBL" id="NIOJ01000060">
    <property type="protein sequence ID" value="PNT95728.1"/>
    <property type="molecule type" value="Genomic_DNA"/>
</dbReference>
<proteinExistence type="predicted"/>
<dbReference type="PANTHER" id="PTHR33154:SF28">
    <property type="entry name" value="HTH-TYPE TRANSCRIPTIONAL REGULATOR YGAV-RELATED"/>
    <property type="match status" value="1"/>
</dbReference>
<dbReference type="GO" id="GO:0003677">
    <property type="term" value="F:DNA binding"/>
    <property type="evidence" value="ECO:0007669"/>
    <property type="project" value="UniProtKB-KW"/>
</dbReference>
<dbReference type="InterPro" id="IPR036388">
    <property type="entry name" value="WH-like_DNA-bd_sf"/>
</dbReference>
<evidence type="ECO:0000313" key="6">
    <source>
        <dbReference type="Proteomes" id="UP000236151"/>
    </source>
</evidence>
<evidence type="ECO:0000256" key="1">
    <source>
        <dbReference type="ARBA" id="ARBA00023015"/>
    </source>
</evidence>